<feature type="binding site" evidence="3">
    <location>
        <position position="106"/>
    </location>
    <ligand>
        <name>Zn(2+)</name>
        <dbReference type="ChEBI" id="CHEBI:29105"/>
        <label>1</label>
    </ligand>
</feature>
<dbReference type="OrthoDB" id="9808195at2"/>
<evidence type="ECO:0000256" key="3">
    <source>
        <dbReference type="PIRSR" id="PIRSR001235-1"/>
    </source>
</evidence>
<dbReference type="KEGG" id="cbw:RR42_m0037"/>
<evidence type="ECO:0000313" key="5">
    <source>
        <dbReference type="EMBL" id="AJG17452.1"/>
    </source>
</evidence>
<dbReference type="Gene3D" id="3.40.630.10">
    <property type="entry name" value="Zn peptidases"/>
    <property type="match status" value="1"/>
</dbReference>
<evidence type="ECO:0000256" key="1">
    <source>
        <dbReference type="ARBA" id="ARBA00006153"/>
    </source>
</evidence>
<dbReference type="Gene3D" id="3.30.70.360">
    <property type="match status" value="1"/>
</dbReference>
<keyword evidence="6" id="KW-1185">Reference proteome</keyword>
<reference evidence="5 6" key="1">
    <citation type="journal article" date="2015" name="Genome Announc.">
        <title>Complete Genome Sequence of Cupriavidus basilensis 4G11, Isolated from the Oak Ridge Field Research Center Site.</title>
        <authorList>
            <person name="Ray J."/>
            <person name="Waters R.J."/>
            <person name="Skerker J.M."/>
            <person name="Kuehl J.V."/>
            <person name="Price M.N."/>
            <person name="Huang J."/>
            <person name="Chakraborty R."/>
            <person name="Arkin A.P."/>
            <person name="Deutschbauer A."/>
        </authorList>
    </citation>
    <scope>NUCLEOTIDE SEQUENCE [LARGE SCALE GENOMIC DNA]</scope>
    <source>
        <strain evidence="5">4G11</strain>
    </source>
</reference>
<organism evidence="5 6">
    <name type="scientific">Cupriavidus basilensis</name>
    <dbReference type="NCBI Taxonomy" id="68895"/>
    <lineage>
        <taxon>Bacteria</taxon>
        <taxon>Pseudomonadati</taxon>
        <taxon>Pseudomonadota</taxon>
        <taxon>Betaproteobacteria</taxon>
        <taxon>Burkholderiales</taxon>
        <taxon>Burkholderiaceae</taxon>
        <taxon>Cupriavidus</taxon>
    </lineage>
</organism>
<dbReference type="RefSeq" id="WP_043342669.1">
    <property type="nucleotide sequence ID" value="NZ_CP010536.1"/>
</dbReference>
<dbReference type="EMBL" id="CP010536">
    <property type="protein sequence ID" value="AJG17452.1"/>
    <property type="molecule type" value="Genomic_DNA"/>
</dbReference>
<dbReference type="InterPro" id="IPR011650">
    <property type="entry name" value="Peptidase_M20_dimer"/>
</dbReference>
<dbReference type="PANTHER" id="PTHR32494:SF5">
    <property type="entry name" value="ALLANTOATE AMIDOHYDROLASE"/>
    <property type="match status" value="1"/>
</dbReference>
<dbReference type="Pfam" id="PF01546">
    <property type="entry name" value="Peptidase_M20"/>
    <property type="match status" value="1"/>
</dbReference>
<sequence length="430" mass="45562">MTQQDSLARHAAELAQDHVNSGRLQAAIAALAAFGGRDDGGVSRETLTDIDLAARRYLIEQARALGCEVSTDDCANLFFRRAGKADLPPVLTGSHADTQPVGGKLDGAYGVLAGLEVIAALNEAGIETLRPIEVVAWTNEEGSRFGPGAMGSSAFVDPACLPAYRASVDGANIRFGDALDAALAATDDVPRRPMQRPMSACVELHIEQGPVLERAAVPLGVVTGIQSVRWYRVECTGVMAHAGTTPMDERSDAMATAVGIAHQLYAYAAAEAASQLRLTLGRWQVGPNSVNTIPGKVEFTIDVRCVDEAVLARFEATLDAMMAQARPRQGGVTYQCFFRRPPTHFPAAMLSLIERACARASEQASQGKPLHLTSGAFHDAMYLAEHCPTAMIFVPSKGGISHNAAEETAPHELFLGAQALAYTVAALANQ</sequence>
<feature type="binding site" evidence="3">
    <location>
        <position position="106"/>
    </location>
    <ligand>
        <name>Zn(2+)</name>
        <dbReference type="ChEBI" id="CHEBI:29105"/>
        <label>2</label>
    </ligand>
</feature>
<accession>A0A0C4XYE8</accession>
<dbReference type="GO" id="GO:0016813">
    <property type="term" value="F:hydrolase activity, acting on carbon-nitrogen (but not peptide) bonds, in linear amidines"/>
    <property type="evidence" value="ECO:0007669"/>
    <property type="project" value="InterPro"/>
</dbReference>
<gene>
    <name evidence="5" type="ORF">RR42_m0037</name>
</gene>
<dbReference type="AlphaFoldDB" id="A0A0C4XYE8"/>
<feature type="binding site" evidence="3">
    <location>
        <position position="141"/>
    </location>
    <ligand>
        <name>Zn(2+)</name>
        <dbReference type="ChEBI" id="CHEBI:29105"/>
        <label>2</label>
    </ligand>
</feature>
<evidence type="ECO:0000259" key="4">
    <source>
        <dbReference type="Pfam" id="PF07687"/>
    </source>
</evidence>
<evidence type="ECO:0000256" key="2">
    <source>
        <dbReference type="ARBA" id="ARBA00022801"/>
    </source>
</evidence>
<dbReference type="InterPro" id="IPR010158">
    <property type="entry name" value="Amidase_Cbmase"/>
</dbReference>
<feature type="binding site" evidence="3">
    <location>
        <position position="95"/>
    </location>
    <ligand>
        <name>Zn(2+)</name>
        <dbReference type="ChEBI" id="CHEBI:29105"/>
        <label>1</label>
    </ligand>
</feature>
<comment type="similarity">
    <text evidence="1">Belongs to the peptidase M20 family.</text>
</comment>
<keyword evidence="3" id="KW-0479">Metal-binding</keyword>
<dbReference type="NCBIfam" id="TIGR01879">
    <property type="entry name" value="hydantase"/>
    <property type="match status" value="1"/>
</dbReference>
<dbReference type="SUPFAM" id="SSF53187">
    <property type="entry name" value="Zn-dependent exopeptidases"/>
    <property type="match status" value="1"/>
</dbReference>
<evidence type="ECO:0000313" key="6">
    <source>
        <dbReference type="Proteomes" id="UP000031843"/>
    </source>
</evidence>
<dbReference type="GO" id="GO:0046872">
    <property type="term" value="F:metal ion binding"/>
    <property type="evidence" value="ECO:0007669"/>
    <property type="project" value="UniProtKB-KW"/>
</dbReference>
<dbReference type="GO" id="GO:0050538">
    <property type="term" value="F:N-carbamoyl-L-amino-acid hydrolase activity"/>
    <property type="evidence" value="ECO:0007669"/>
    <property type="project" value="UniProtKB-EC"/>
</dbReference>
<dbReference type="InterPro" id="IPR036264">
    <property type="entry name" value="Bact_exopeptidase_dim_dom"/>
</dbReference>
<dbReference type="Proteomes" id="UP000031843">
    <property type="component" value="Chromosome main"/>
</dbReference>
<dbReference type="PIRSF" id="PIRSF001235">
    <property type="entry name" value="Amidase_carbamoylase"/>
    <property type="match status" value="1"/>
</dbReference>
<dbReference type="Pfam" id="PF07687">
    <property type="entry name" value="M20_dimer"/>
    <property type="match status" value="1"/>
</dbReference>
<dbReference type="PANTHER" id="PTHR32494">
    <property type="entry name" value="ALLANTOATE DEIMINASE-RELATED"/>
    <property type="match status" value="1"/>
</dbReference>
<feature type="binding site" evidence="3">
    <location>
        <position position="402"/>
    </location>
    <ligand>
        <name>Zn(2+)</name>
        <dbReference type="ChEBI" id="CHEBI:29105"/>
        <label>2</label>
    </ligand>
</feature>
<dbReference type="EC" id="3.5.1.87" evidence="5"/>
<name>A0A0C4XYE8_9BURK</name>
<dbReference type="InterPro" id="IPR002933">
    <property type="entry name" value="Peptidase_M20"/>
</dbReference>
<protein>
    <submittedName>
        <fullName evidence="5">N-carbamoyl-L-amino acid hydrolase</fullName>
        <ecNumber evidence="5">3.5.1.87</ecNumber>
    </submittedName>
</protein>
<dbReference type="SUPFAM" id="SSF55031">
    <property type="entry name" value="Bacterial exopeptidase dimerisation domain"/>
    <property type="match status" value="1"/>
</dbReference>
<feature type="domain" description="Peptidase M20 dimerisation" evidence="4">
    <location>
        <begin position="226"/>
        <end position="325"/>
    </location>
</feature>
<dbReference type="STRING" id="68895.RR42_m0037"/>
<keyword evidence="3" id="KW-0862">Zinc</keyword>
<comment type="cofactor">
    <cofactor evidence="3">
        <name>Zn(2+)</name>
        <dbReference type="ChEBI" id="CHEBI:29105"/>
    </cofactor>
    <text evidence="3">Binds 2 Zn(2+) ions per subunit.</text>
</comment>
<proteinExistence type="inferred from homology"/>
<keyword evidence="2 5" id="KW-0378">Hydrolase</keyword>
<feature type="binding site" evidence="3">
    <location>
        <position position="205"/>
    </location>
    <ligand>
        <name>Zn(2+)</name>
        <dbReference type="ChEBI" id="CHEBI:29105"/>
        <label>1</label>
    </ligand>
</feature>
<dbReference type="CDD" id="cd03884">
    <property type="entry name" value="M20_bAS"/>
    <property type="match status" value="1"/>
</dbReference>